<protein>
    <recommendedName>
        <fullName evidence="8">Protein ORM1</fullName>
    </recommendedName>
</protein>
<evidence type="ECO:0000256" key="1">
    <source>
        <dbReference type="ARBA" id="ARBA00004141"/>
    </source>
</evidence>
<dbReference type="PANTHER" id="PTHR12665">
    <property type="entry name" value="ORMDL PROTEINS"/>
    <property type="match status" value="1"/>
</dbReference>
<evidence type="ECO:0000313" key="6">
    <source>
        <dbReference type="EMBL" id="OLY81067.1"/>
    </source>
</evidence>
<keyword evidence="4 5" id="KW-0472">Membrane</keyword>
<keyword evidence="3 5" id="KW-1133">Transmembrane helix</keyword>
<keyword evidence="2 5" id="KW-0812">Transmembrane</keyword>
<dbReference type="EMBL" id="LSSL01002814">
    <property type="protein sequence ID" value="OLY81067.1"/>
    <property type="molecule type" value="Genomic_DNA"/>
</dbReference>
<comment type="subcellular location">
    <subcellularLocation>
        <location evidence="1">Membrane</location>
        <topology evidence="1">Multi-pass membrane protein</topology>
    </subcellularLocation>
</comment>
<accession>A0A1R0GW20</accession>
<evidence type="ECO:0000256" key="5">
    <source>
        <dbReference type="SAM" id="Phobius"/>
    </source>
</evidence>
<gene>
    <name evidence="6" type="ORF">AYI68_g4827</name>
</gene>
<evidence type="ECO:0000256" key="2">
    <source>
        <dbReference type="ARBA" id="ARBA00022692"/>
    </source>
</evidence>
<feature type="transmembrane region" description="Helical" evidence="5">
    <location>
        <begin position="131"/>
        <end position="150"/>
    </location>
</feature>
<dbReference type="STRING" id="133383.A0A1R0GW20"/>
<proteinExistence type="predicted"/>
<keyword evidence="7" id="KW-1185">Reference proteome</keyword>
<evidence type="ECO:0000256" key="4">
    <source>
        <dbReference type="ARBA" id="ARBA00023136"/>
    </source>
</evidence>
<dbReference type="PIRSF" id="PIRSF018147">
    <property type="entry name" value="ORMDL"/>
    <property type="match status" value="1"/>
</dbReference>
<dbReference type="Pfam" id="PF04061">
    <property type="entry name" value="ORMDL"/>
    <property type="match status" value="1"/>
</dbReference>
<dbReference type="AlphaFoldDB" id="A0A1R0GW20"/>
<evidence type="ECO:0008006" key="8">
    <source>
        <dbReference type="Google" id="ProtNLM"/>
    </source>
</evidence>
<feature type="transmembrane region" description="Helical" evidence="5">
    <location>
        <begin position="31"/>
        <end position="59"/>
    </location>
</feature>
<dbReference type="InterPro" id="IPR007203">
    <property type="entry name" value="ORMDL"/>
</dbReference>
<dbReference type="OrthoDB" id="1932233at2759"/>
<dbReference type="Proteomes" id="UP000187455">
    <property type="component" value="Unassembled WGS sequence"/>
</dbReference>
<dbReference type="GO" id="GO:0005789">
    <property type="term" value="C:endoplasmic reticulum membrane"/>
    <property type="evidence" value="ECO:0007669"/>
    <property type="project" value="InterPro"/>
</dbReference>
<organism evidence="6 7">
    <name type="scientific">Smittium mucronatum</name>
    <dbReference type="NCBI Taxonomy" id="133383"/>
    <lineage>
        <taxon>Eukaryota</taxon>
        <taxon>Fungi</taxon>
        <taxon>Fungi incertae sedis</taxon>
        <taxon>Zoopagomycota</taxon>
        <taxon>Kickxellomycotina</taxon>
        <taxon>Harpellomycetes</taxon>
        <taxon>Harpellales</taxon>
        <taxon>Legeriomycetaceae</taxon>
        <taxon>Smittium</taxon>
    </lineage>
</organism>
<evidence type="ECO:0000313" key="7">
    <source>
        <dbReference type="Proteomes" id="UP000187455"/>
    </source>
</evidence>
<reference evidence="6 7" key="1">
    <citation type="journal article" date="2016" name="Mol. Biol. Evol.">
        <title>Genome-Wide Survey of Gut Fungi (Harpellales) Reveals the First Horizontally Transferred Ubiquitin Gene from a Mosquito Host.</title>
        <authorList>
            <person name="Wang Y."/>
            <person name="White M.M."/>
            <person name="Kvist S."/>
            <person name="Moncalvo J.M."/>
        </authorList>
    </citation>
    <scope>NUCLEOTIDE SEQUENCE [LARGE SCALE GENOMIC DNA]</scope>
    <source>
        <strain evidence="6 7">ALG-7-W6</strain>
    </source>
</reference>
<name>A0A1R0GW20_9FUNG</name>
<evidence type="ECO:0000256" key="3">
    <source>
        <dbReference type="ARBA" id="ARBA00022989"/>
    </source>
</evidence>
<sequence length="164" mass="19111">MNVVYQKVKQISYGEGTVNMNSNWLNLRGSWITNVLIIFFFRFIFGVIPFFTTITAWTLTNLSYCLFQYIMLHGIVGTPFDVNQGEFNNLTMWEQIEQGDQFTPTKKFLFTLPIILFLVSTHYCNYDITSFFISLAAVLVVLIAKLPALHRVRFFGINFRYSID</sequence>
<comment type="caution">
    <text evidence="6">The sequence shown here is derived from an EMBL/GenBank/DDBJ whole genome shotgun (WGS) entry which is preliminary data.</text>
</comment>